<reference evidence="1" key="2">
    <citation type="journal article" date="2024" name="Plant">
        <title>Genomic evolution and insights into agronomic trait innovations of Sesamum species.</title>
        <authorList>
            <person name="Miao H."/>
            <person name="Wang L."/>
            <person name="Qu L."/>
            <person name="Liu H."/>
            <person name="Sun Y."/>
            <person name="Le M."/>
            <person name="Wang Q."/>
            <person name="Wei S."/>
            <person name="Zheng Y."/>
            <person name="Lin W."/>
            <person name="Duan Y."/>
            <person name="Cao H."/>
            <person name="Xiong S."/>
            <person name="Wang X."/>
            <person name="Wei L."/>
            <person name="Li C."/>
            <person name="Ma Q."/>
            <person name="Ju M."/>
            <person name="Zhao R."/>
            <person name="Li G."/>
            <person name="Mu C."/>
            <person name="Tian Q."/>
            <person name="Mei H."/>
            <person name="Zhang T."/>
            <person name="Gao T."/>
            <person name="Zhang H."/>
        </authorList>
    </citation>
    <scope>NUCLEOTIDE SEQUENCE</scope>
    <source>
        <tissue evidence="1">Leaf</tissue>
    </source>
</reference>
<organism evidence="1 2">
    <name type="scientific">Sesamum alatum</name>
    <dbReference type="NCBI Taxonomy" id="300844"/>
    <lineage>
        <taxon>Eukaryota</taxon>
        <taxon>Viridiplantae</taxon>
        <taxon>Streptophyta</taxon>
        <taxon>Embryophyta</taxon>
        <taxon>Tracheophyta</taxon>
        <taxon>Spermatophyta</taxon>
        <taxon>Magnoliopsida</taxon>
        <taxon>eudicotyledons</taxon>
        <taxon>Gunneridae</taxon>
        <taxon>Pentapetalae</taxon>
        <taxon>asterids</taxon>
        <taxon>lamiids</taxon>
        <taxon>Lamiales</taxon>
        <taxon>Pedaliaceae</taxon>
        <taxon>Sesamum</taxon>
    </lineage>
</organism>
<dbReference type="Proteomes" id="UP001293254">
    <property type="component" value="Unassembled WGS sequence"/>
</dbReference>
<name>A0AAE2CGW4_9LAMI</name>
<reference evidence="1" key="1">
    <citation type="submission" date="2020-06" db="EMBL/GenBank/DDBJ databases">
        <authorList>
            <person name="Li T."/>
            <person name="Hu X."/>
            <person name="Zhang T."/>
            <person name="Song X."/>
            <person name="Zhang H."/>
            <person name="Dai N."/>
            <person name="Sheng W."/>
            <person name="Hou X."/>
            <person name="Wei L."/>
        </authorList>
    </citation>
    <scope>NUCLEOTIDE SEQUENCE</scope>
    <source>
        <strain evidence="1">3651</strain>
        <tissue evidence="1">Leaf</tissue>
    </source>
</reference>
<dbReference type="AlphaFoldDB" id="A0AAE2CGW4"/>
<evidence type="ECO:0000313" key="2">
    <source>
        <dbReference type="Proteomes" id="UP001293254"/>
    </source>
</evidence>
<proteinExistence type="predicted"/>
<protein>
    <submittedName>
        <fullName evidence="1">Uncharacterized protein</fullName>
    </submittedName>
</protein>
<evidence type="ECO:0000313" key="1">
    <source>
        <dbReference type="EMBL" id="KAK4421743.1"/>
    </source>
</evidence>
<comment type="caution">
    <text evidence="1">The sequence shown here is derived from an EMBL/GenBank/DDBJ whole genome shotgun (WGS) entry which is preliminary data.</text>
</comment>
<dbReference type="EMBL" id="JACGWO010000008">
    <property type="protein sequence ID" value="KAK4421743.1"/>
    <property type="molecule type" value="Genomic_DNA"/>
</dbReference>
<sequence>MLEEELLIVDGLHPAPDPYDDPKIVSLDFKYPILFIPDDVHAIPLNRTRSASTYPSDLPSSSVPRSNTPLPLQSYSSPFPQGTLVIEVVQSFKKRAYIEEVRNGSLPPLEATPDSIVFPAPVLPPRLGSKVGDFKLSQIVNWSDIDTLSIRLTPAIVTAMMEKYENMAKNLETTTLELQEALAKVLSLQRGLEEEGARFKDLKAEIQWGMSMLKSQVDGKKGGGGGQNCHVDYGERGPKVHHYPGLYSR</sequence>
<keyword evidence="2" id="KW-1185">Reference proteome</keyword>
<gene>
    <name evidence="1" type="ORF">Salat_2124900</name>
</gene>
<accession>A0AAE2CGW4</accession>